<evidence type="ECO:0000313" key="3">
    <source>
        <dbReference type="EMBL" id="SVC14104.1"/>
    </source>
</evidence>
<dbReference type="InterPro" id="IPR012334">
    <property type="entry name" value="Pectin_lyas_fold"/>
</dbReference>
<evidence type="ECO:0000256" key="1">
    <source>
        <dbReference type="ARBA" id="ARBA00022737"/>
    </source>
</evidence>
<organism evidence="3">
    <name type="scientific">marine metagenome</name>
    <dbReference type="NCBI Taxonomy" id="408172"/>
    <lineage>
        <taxon>unclassified sequences</taxon>
        <taxon>metagenomes</taxon>
        <taxon>ecological metagenomes</taxon>
    </lineage>
</organism>
<dbReference type="InterPro" id="IPR011050">
    <property type="entry name" value="Pectin_lyase_fold/virulence"/>
</dbReference>
<dbReference type="AlphaFoldDB" id="A0A382JNQ9"/>
<feature type="non-terminal residue" evidence="3">
    <location>
        <position position="435"/>
    </location>
</feature>
<gene>
    <name evidence="3" type="ORF">METZ01_LOCUS266958</name>
</gene>
<dbReference type="InterPro" id="IPR039448">
    <property type="entry name" value="Beta_helix"/>
</dbReference>
<dbReference type="EMBL" id="UINC01075682">
    <property type="protein sequence ID" value="SVC14104.1"/>
    <property type="molecule type" value="Genomic_DNA"/>
</dbReference>
<dbReference type="PANTHER" id="PTHR22990:SF15">
    <property type="entry name" value="F-BOX ONLY PROTEIN 10"/>
    <property type="match status" value="1"/>
</dbReference>
<feature type="non-terminal residue" evidence="3">
    <location>
        <position position="1"/>
    </location>
</feature>
<keyword evidence="1" id="KW-0677">Repeat</keyword>
<dbReference type="PANTHER" id="PTHR22990">
    <property type="entry name" value="F-BOX ONLY PROTEIN"/>
    <property type="match status" value="1"/>
</dbReference>
<reference evidence="3" key="1">
    <citation type="submission" date="2018-05" db="EMBL/GenBank/DDBJ databases">
        <authorList>
            <person name="Lanie J.A."/>
            <person name="Ng W.-L."/>
            <person name="Kazmierczak K.M."/>
            <person name="Andrzejewski T.M."/>
            <person name="Davidsen T.M."/>
            <person name="Wayne K.J."/>
            <person name="Tettelin H."/>
            <person name="Glass J.I."/>
            <person name="Rusch D."/>
            <person name="Podicherti R."/>
            <person name="Tsui H.-C.T."/>
            <person name="Winkler M.E."/>
        </authorList>
    </citation>
    <scope>NUCLEOTIDE SEQUENCE</scope>
</reference>
<dbReference type="SMART" id="SM00710">
    <property type="entry name" value="PbH1"/>
    <property type="match status" value="8"/>
</dbReference>
<dbReference type="InterPro" id="IPR051550">
    <property type="entry name" value="SCF-Subunits/Alg-Epimerases"/>
</dbReference>
<accession>A0A382JNQ9</accession>
<evidence type="ECO:0000259" key="2">
    <source>
        <dbReference type="Pfam" id="PF13229"/>
    </source>
</evidence>
<sequence length="435" mass="47465">FTSNAESPSSGDWYGIYLNDSNADGSFKYNRIEYATYGIRSSSMYGSTNDTTRITNSRIHHSGSGIYMYQSGRYKIIENNTLHDLSGDGINVRYGDGSGYIRNNTIYKANGNGITVANHHTFDVSQNMIDGKTSSGSGIYIERMKNITVRKDTIQNTTGTGIYIEYSSGYAASQWKVVSNVIKDNGSYGVRINYASVNVDSNTISGHSSYGVRVQTNFEQPAADTLRYNTIINNGSYGIRVNEYAGPFVQYNDLYGHSNHDYYNNATTGNELDARYNFWGTATTIEMNAGNNPKDISKIYDKYDNDDKGFVNYGGWLASSGGNPTSTSYTGILKLTDSDGTEQLNFPASSTLYLRVTDSDRNSNSGTAETFAATIKSQTETTAESVTLTETGVNTGIFSGSIAFEVATSFTNGDSKLQVSKGDKLTGTYIDPADD</sequence>
<dbReference type="Pfam" id="PF13229">
    <property type="entry name" value="Beta_helix"/>
    <property type="match status" value="1"/>
</dbReference>
<dbReference type="InterPro" id="IPR006626">
    <property type="entry name" value="PbH1"/>
</dbReference>
<dbReference type="SUPFAM" id="SSF51126">
    <property type="entry name" value="Pectin lyase-like"/>
    <property type="match status" value="1"/>
</dbReference>
<dbReference type="Gene3D" id="2.160.20.10">
    <property type="entry name" value="Single-stranded right-handed beta-helix, Pectin lyase-like"/>
    <property type="match status" value="2"/>
</dbReference>
<proteinExistence type="predicted"/>
<feature type="domain" description="Right handed beta helix" evidence="2">
    <location>
        <begin position="46"/>
        <end position="214"/>
    </location>
</feature>
<protein>
    <recommendedName>
        <fullName evidence="2">Right handed beta helix domain-containing protein</fullName>
    </recommendedName>
</protein>
<name>A0A382JNQ9_9ZZZZ</name>